<evidence type="ECO:0000256" key="9">
    <source>
        <dbReference type="ARBA" id="ARBA00022722"/>
    </source>
</evidence>
<dbReference type="GO" id="GO:0003724">
    <property type="term" value="F:RNA helicase activity"/>
    <property type="evidence" value="ECO:0007669"/>
    <property type="project" value="InterPro"/>
</dbReference>
<dbReference type="InterPro" id="IPR000605">
    <property type="entry name" value="Helicase_SF3_ssDNA/RNA_vir"/>
</dbReference>
<evidence type="ECO:0000256" key="10">
    <source>
        <dbReference type="ARBA" id="ARBA00022723"/>
    </source>
</evidence>
<keyword evidence="14" id="KW-0190">Covalent protein-DNA linkage</keyword>
<evidence type="ECO:0000256" key="2">
    <source>
        <dbReference type="ARBA" id="ARBA00004147"/>
    </source>
</evidence>
<dbReference type="InterPro" id="IPR049912">
    <property type="entry name" value="CRESS_DNA_REP"/>
</dbReference>
<feature type="domain" description="CRESS-DNA virus Rep endonuclease" evidence="20">
    <location>
        <begin position="1"/>
        <end position="97"/>
    </location>
</feature>
<accession>A0A385E4K9</accession>
<keyword evidence="5" id="KW-1048">Host nucleus</keyword>
<comment type="cofactor">
    <cofactor evidence="1">
        <name>Mn(2+)</name>
        <dbReference type="ChEBI" id="CHEBI:29035"/>
    </cofactor>
</comment>
<dbReference type="Proteomes" id="UP000271022">
    <property type="component" value="Segment"/>
</dbReference>
<dbReference type="InterPro" id="IPR027417">
    <property type="entry name" value="P-loop_NTPase"/>
</dbReference>
<evidence type="ECO:0000256" key="7">
    <source>
        <dbReference type="ARBA" id="ARBA00022695"/>
    </source>
</evidence>
<dbReference type="GO" id="GO:0042025">
    <property type="term" value="C:host cell nucleus"/>
    <property type="evidence" value="ECO:0007669"/>
    <property type="project" value="UniProtKB-SubCell"/>
</dbReference>
<protein>
    <recommendedName>
        <fullName evidence="4">Replication-associated protein</fullName>
    </recommendedName>
    <alternativeName>
        <fullName evidence="17">ATP-dependent helicase Rep</fullName>
    </alternativeName>
    <alternativeName>
        <fullName evidence="18">RepP</fullName>
    </alternativeName>
</protein>
<keyword evidence="10" id="KW-0479">Metal-binding</keyword>
<evidence type="ECO:0000256" key="8">
    <source>
        <dbReference type="ARBA" id="ARBA00022705"/>
    </source>
</evidence>
<keyword evidence="16" id="KW-0511">Multifunctional enzyme</keyword>
<evidence type="ECO:0000256" key="18">
    <source>
        <dbReference type="ARBA" id="ARBA00032243"/>
    </source>
</evidence>
<dbReference type="Gene3D" id="3.40.1310.20">
    <property type="match status" value="1"/>
</dbReference>
<dbReference type="Pfam" id="PF02407">
    <property type="entry name" value="Viral_Rep"/>
    <property type="match status" value="1"/>
</dbReference>
<evidence type="ECO:0000256" key="16">
    <source>
        <dbReference type="ARBA" id="ARBA00023268"/>
    </source>
</evidence>
<dbReference type="GO" id="GO:0004519">
    <property type="term" value="F:endonuclease activity"/>
    <property type="evidence" value="ECO:0007669"/>
    <property type="project" value="UniProtKB-KW"/>
</dbReference>
<dbReference type="GO" id="GO:0046872">
    <property type="term" value="F:metal ion binding"/>
    <property type="evidence" value="ECO:0007669"/>
    <property type="project" value="UniProtKB-KW"/>
</dbReference>
<evidence type="ECO:0000256" key="11">
    <source>
        <dbReference type="ARBA" id="ARBA00022741"/>
    </source>
</evidence>
<dbReference type="SUPFAM" id="SSF52540">
    <property type="entry name" value="P-loop containing nucleoside triphosphate hydrolases"/>
    <property type="match status" value="1"/>
</dbReference>
<dbReference type="GO" id="GO:0003723">
    <property type="term" value="F:RNA binding"/>
    <property type="evidence" value="ECO:0007669"/>
    <property type="project" value="InterPro"/>
</dbReference>
<dbReference type="GO" id="GO:0003677">
    <property type="term" value="F:DNA binding"/>
    <property type="evidence" value="ECO:0007669"/>
    <property type="project" value="UniProtKB-KW"/>
</dbReference>
<dbReference type="Gene3D" id="3.40.50.300">
    <property type="entry name" value="P-loop containing nucleotide triphosphate hydrolases"/>
    <property type="match status" value="1"/>
</dbReference>
<name>A0A385E4K9_9VIRU</name>
<dbReference type="GO" id="GO:0016787">
    <property type="term" value="F:hydrolase activity"/>
    <property type="evidence" value="ECO:0007669"/>
    <property type="project" value="UniProtKB-KW"/>
</dbReference>
<proteinExistence type="inferred from homology"/>
<evidence type="ECO:0000256" key="13">
    <source>
        <dbReference type="ARBA" id="ARBA00022801"/>
    </source>
</evidence>
<evidence type="ECO:0000256" key="12">
    <source>
        <dbReference type="ARBA" id="ARBA00022759"/>
    </source>
</evidence>
<keyword evidence="6" id="KW-0808">Transferase</keyword>
<dbReference type="PROSITE" id="PS52020">
    <property type="entry name" value="CRESS_DNA_REP"/>
    <property type="match status" value="1"/>
</dbReference>
<keyword evidence="11" id="KW-0547">Nucleotide-binding</keyword>
<evidence type="ECO:0000313" key="22">
    <source>
        <dbReference type="Proteomes" id="UP000271022"/>
    </source>
</evidence>
<evidence type="ECO:0000256" key="15">
    <source>
        <dbReference type="ARBA" id="ARBA00023125"/>
    </source>
</evidence>
<comment type="subcellular location">
    <subcellularLocation>
        <location evidence="2">Host nucleus</location>
    </subcellularLocation>
</comment>
<comment type="catalytic activity">
    <reaction evidence="19">
        <text>ATP + H2O = ADP + phosphate + H(+)</text>
        <dbReference type="Rhea" id="RHEA:13065"/>
        <dbReference type="ChEBI" id="CHEBI:15377"/>
        <dbReference type="ChEBI" id="CHEBI:15378"/>
        <dbReference type="ChEBI" id="CHEBI:30616"/>
        <dbReference type="ChEBI" id="CHEBI:43474"/>
        <dbReference type="ChEBI" id="CHEBI:456216"/>
    </reaction>
</comment>
<evidence type="ECO:0000256" key="17">
    <source>
        <dbReference type="ARBA" id="ARBA00030754"/>
    </source>
</evidence>
<keyword evidence="9" id="KW-0540">Nuclease</keyword>
<evidence type="ECO:0000256" key="3">
    <source>
        <dbReference type="ARBA" id="ARBA00008545"/>
    </source>
</evidence>
<evidence type="ECO:0000313" key="21">
    <source>
        <dbReference type="EMBL" id="AXQ65782.1"/>
    </source>
</evidence>
<keyword evidence="21" id="KW-0347">Helicase</keyword>
<evidence type="ECO:0000256" key="5">
    <source>
        <dbReference type="ARBA" id="ARBA00022562"/>
    </source>
</evidence>
<evidence type="ECO:0000256" key="19">
    <source>
        <dbReference type="ARBA" id="ARBA00049360"/>
    </source>
</evidence>
<evidence type="ECO:0000256" key="1">
    <source>
        <dbReference type="ARBA" id="ARBA00001936"/>
    </source>
</evidence>
<keyword evidence="15" id="KW-0238">DNA-binding</keyword>
<evidence type="ECO:0000256" key="4">
    <source>
        <dbReference type="ARBA" id="ARBA00014531"/>
    </source>
</evidence>
<organism evidence="21 22">
    <name type="scientific">Cressdnaviricota sp</name>
    <dbReference type="NCBI Taxonomy" id="2748378"/>
    <lineage>
        <taxon>Viruses</taxon>
        <taxon>Monodnaviria</taxon>
        <taxon>Shotokuvirae</taxon>
        <taxon>Cressdnaviricota</taxon>
    </lineage>
</organism>
<keyword evidence="7" id="KW-0548">Nucleotidyltransferase</keyword>
<dbReference type="GO" id="GO:0000166">
    <property type="term" value="F:nucleotide binding"/>
    <property type="evidence" value="ECO:0007669"/>
    <property type="project" value="UniProtKB-KW"/>
</dbReference>
<keyword evidence="8" id="KW-0235">DNA replication</keyword>
<evidence type="ECO:0000256" key="6">
    <source>
        <dbReference type="ARBA" id="ARBA00022679"/>
    </source>
</evidence>
<dbReference type="EMBL" id="MH648972">
    <property type="protein sequence ID" value="AXQ65782.1"/>
    <property type="molecule type" value="Genomic_DNA"/>
</dbReference>
<evidence type="ECO:0000256" key="14">
    <source>
        <dbReference type="ARBA" id="ARBA00023124"/>
    </source>
</evidence>
<reference evidence="21 22" key="1">
    <citation type="submission" date="2018-07" db="EMBL/GenBank/DDBJ databases">
        <title>Uncovering a Universe of Circular DNA Viruses in Animal Metagenomes.</title>
        <authorList>
            <person name="Tisza M."/>
            <person name="Buck C."/>
            <person name="Pastrana D."/>
            <person name="Welch N."/>
            <person name="Peretti A."/>
        </authorList>
    </citation>
    <scope>NUCLEOTIDE SEQUENCE [LARGE SCALE GENOMIC DNA]</scope>
    <source>
        <strain evidence="21">Ctee590</strain>
    </source>
</reference>
<keyword evidence="22" id="KW-1185">Reference proteome</keyword>
<keyword evidence="21" id="KW-0067">ATP-binding</keyword>
<keyword evidence="12" id="KW-0255">Endonuclease</keyword>
<evidence type="ECO:0000259" key="20">
    <source>
        <dbReference type="PROSITE" id="PS52020"/>
    </source>
</evidence>
<keyword evidence="13" id="KW-0378">Hydrolase</keyword>
<dbReference type="Pfam" id="PF00910">
    <property type="entry name" value="RNA_helicase"/>
    <property type="match status" value="1"/>
</dbReference>
<comment type="similarity">
    <text evidence="3">Belongs to the nanoviruses/circoviruses replication-associated protein family.</text>
</comment>
<sequence length="272" mass="31986">MSRSRNWCFTLHNYTDDDIEIFKNIKCRYIIYGKEICPITKRHHLQGYIQFENQRTLTALKKFLGLTKIHLEIANGSSDDNKAYCSKDGDMYERGDCKKQGRRTDINDIRDILQNGGNMRDVVPLATSVQSVRMAEIHLKYFEQKRTWKPKVQWFYGPTGTGKSHAAYALMEDPYPALNTAAWWEGYDGHENVIIDDMRGDFMKYHQLLKLLDRYPYVVECKGGSRQFLAKHIIITSCFHPSEIFATRENIDQLMRRIDCVKEFKEKYIEEL</sequence>
<dbReference type="GO" id="GO:0016779">
    <property type="term" value="F:nucleotidyltransferase activity"/>
    <property type="evidence" value="ECO:0007669"/>
    <property type="project" value="UniProtKB-KW"/>
</dbReference>
<dbReference type="GO" id="GO:0006260">
    <property type="term" value="P:DNA replication"/>
    <property type="evidence" value="ECO:0007669"/>
    <property type="project" value="UniProtKB-KW"/>
</dbReference>